<dbReference type="AlphaFoldDB" id="E9DWP4"/>
<dbReference type="Proteomes" id="UP000002499">
    <property type="component" value="Unassembled WGS sequence"/>
</dbReference>
<evidence type="ECO:0000313" key="2">
    <source>
        <dbReference type="EMBL" id="EFY91757.1"/>
    </source>
</evidence>
<keyword evidence="3" id="KW-1185">Reference proteome</keyword>
<dbReference type="EMBL" id="GL698479">
    <property type="protein sequence ID" value="EFY91757.1"/>
    <property type="molecule type" value="Genomic_DNA"/>
</dbReference>
<reference evidence="2 3" key="1">
    <citation type="journal article" date="2011" name="PLoS Genet.">
        <title>Genome sequencing and comparative transcriptomics of the model entomopathogenic fungi Metarhizium anisopliae and M. acridum.</title>
        <authorList>
            <person name="Gao Q."/>
            <person name="Jin K."/>
            <person name="Ying S.H."/>
            <person name="Zhang Y."/>
            <person name="Xiao G."/>
            <person name="Shang Y."/>
            <person name="Duan Z."/>
            <person name="Hu X."/>
            <person name="Xie X.Q."/>
            <person name="Zhou G."/>
            <person name="Peng G."/>
            <person name="Luo Z."/>
            <person name="Huang W."/>
            <person name="Wang B."/>
            <person name="Fang W."/>
            <person name="Wang S."/>
            <person name="Zhong Y."/>
            <person name="Ma L.J."/>
            <person name="St Leger R.J."/>
            <person name="Zhao G.P."/>
            <person name="Pei Y."/>
            <person name="Feng M.G."/>
            <person name="Xia Y."/>
            <person name="Wang C."/>
        </authorList>
    </citation>
    <scope>NUCLEOTIDE SEQUENCE [LARGE SCALE GENOMIC DNA]</scope>
    <source>
        <strain evidence="2 3">CQMa 102</strain>
    </source>
</reference>
<proteinExistence type="predicted"/>
<dbReference type="InParanoid" id="E9DWP4"/>
<dbReference type="HOGENOM" id="CLU_1928096_0_0_1"/>
<evidence type="ECO:0000313" key="3">
    <source>
        <dbReference type="Proteomes" id="UP000002499"/>
    </source>
</evidence>
<gene>
    <name evidence="2" type="ORF">MAC_02042</name>
</gene>
<sequence length="131" mass="13833">MSTSQEKVLGSRSEDGPWRTWRCQNPIPKYASKAGNDCGRYSRTLIGGSEATKESRDSDGPTGGSEIPVGGHTTPAVLHLRFRATLLAIGFSGLLGALEATITSTALPTVTAELGGGDLYIRAINSYFLAM</sequence>
<dbReference type="OrthoDB" id="10021397at2759"/>
<feature type="region of interest" description="Disordered" evidence="1">
    <location>
        <begin position="1"/>
        <end position="20"/>
    </location>
</feature>
<accession>E9DWP4</accession>
<feature type="region of interest" description="Disordered" evidence="1">
    <location>
        <begin position="43"/>
        <end position="70"/>
    </location>
</feature>
<protein>
    <submittedName>
        <fullName evidence="2">Major Facilitator Superfamily protein</fullName>
    </submittedName>
</protein>
<evidence type="ECO:0000256" key="1">
    <source>
        <dbReference type="SAM" id="MobiDB-lite"/>
    </source>
</evidence>
<organism evidence="3">
    <name type="scientific">Metarhizium acridum (strain CQMa 102)</name>
    <dbReference type="NCBI Taxonomy" id="655827"/>
    <lineage>
        <taxon>Eukaryota</taxon>
        <taxon>Fungi</taxon>
        <taxon>Dikarya</taxon>
        <taxon>Ascomycota</taxon>
        <taxon>Pezizomycotina</taxon>
        <taxon>Sordariomycetes</taxon>
        <taxon>Hypocreomycetidae</taxon>
        <taxon>Hypocreales</taxon>
        <taxon>Clavicipitaceae</taxon>
        <taxon>Metarhizium</taxon>
    </lineage>
</organism>
<name>E9DWP4_METAQ</name>